<keyword evidence="2" id="KW-0812">Transmembrane</keyword>
<gene>
    <name evidence="3" type="ORF">Vbra_4084</name>
</gene>
<name>A0A0G4ER57_VITBC</name>
<dbReference type="AlphaFoldDB" id="A0A0G4ER57"/>
<dbReference type="PhylomeDB" id="A0A0G4ER57"/>
<protein>
    <submittedName>
        <fullName evidence="3">Uncharacterized protein</fullName>
    </submittedName>
</protein>
<reference evidence="3 4" key="1">
    <citation type="submission" date="2014-11" db="EMBL/GenBank/DDBJ databases">
        <authorList>
            <person name="Zhu J."/>
            <person name="Qi W."/>
            <person name="Song R."/>
        </authorList>
    </citation>
    <scope>NUCLEOTIDE SEQUENCE [LARGE SCALE GENOMIC DNA]</scope>
</reference>
<evidence type="ECO:0000256" key="2">
    <source>
        <dbReference type="SAM" id="Phobius"/>
    </source>
</evidence>
<dbReference type="VEuPathDB" id="CryptoDB:Vbra_4084"/>
<feature type="region of interest" description="Disordered" evidence="1">
    <location>
        <begin position="1"/>
        <end position="50"/>
    </location>
</feature>
<dbReference type="InterPro" id="IPR013320">
    <property type="entry name" value="ConA-like_dom_sf"/>
</dbReference>
<evidence type="ECO:0000313" key="3">
    <source>
        <dbReference type="EMBL" id="CEL99964.1"/>
    </source>
</evidence>
<keyword evidence="4" id="KW-1185">Reference proteome</keyword>
<sequence length="568" mass="63669">MDSIQPNGATHEPEGSLRPPPSPTGGDRCNFDTGSVGQRSKRSVEDSGSQAASRLKQSLAIALGDKAAEGYLRVPLKREAFIQRLTMEENMAQQECACLFLSFIFLLFMVAVYVGSGTDQAYRVHESLREAFHLDVRKRRGTTHNRRFDRCSDDKAVKCVLQCPTWTARSCQVDHVWSFVANLSKTEQTYIPSSSLFFSHDATTTQLNALPSSASFPPSRNLQNYPLQLFETFSVTAWVKTLSPRFTVIEKRMERTITGLGSTCWRIGIDGVTYGAHEGRLIATFVTDVARGLLQEDWSPARTTYFTGGSSEFGGCPTGRDPNFEQTREEMLEETGSQRRRRAMFEAKNSAMDDFLRVNLETELSDGEWHLFSVVVRNATSSFYSDGQLMETLPNPTHQKTICPGRLTVPVFHQTLTDCLEGSLYVGDDTHEGQLADVRYFPRELTLSEIQDIIFFGAPLDDLINAGGSSSTAETQDVQEQRLDELQGVLTESLEEKQQELLKAFKTLRNDLVSNQSSADEPTDVNTTRRALQISPATESDSEDLLQLVDQCFDDPSYHDFMYSDCQW</sequence>
<dbReference type="InParanoid" id="A0A0G4ER57"/>
<dbReference type="Proteomes" id="UP000041254">
    <property type="component" value="Unassembled WGS sequence"/>
</dbReference>
<accession>A0A0G4ER57</accession>
<dbReference type="SUPFAM" id="SSF49899">
    <property type="entry name" value="Concanavalin A-like lectins/glucanases"/>
    <property type="match status" value="1"/>
</dbReference>
<dbReference type="Gene3D" id="2.60.120.200">
    <property type="match status" value="1"/>
</dbReference>
<keyword evidence="2" id="KW-1133">Transmembrane helix</keyword>
<organism evidence="3 4">
    <name type="scientific">Vitrella brassicaformis (strain CCMP3155)</name>
    <dbReference type="NCBI Taxonomy" id="1169540"/>
    <lineage>
        <taxon>Eukaryota</taxon>
        <taxon>Sar</taxon>
        <taxon>Alveolata</taxon>
        <taxon>Colpodellida</taxon>
        <taxon>Vitrellaceae</taxon>
        <taxon>Vitrella</taxon>
    </lineage>
</organism>
<keyword evidence="2" id="KW-0472">Membrane</keyword>
<proteinExistence type="predicted"/>
<dbReference type="EMBL" id="CDMY01000293">
    <property type="protein sequence ID" value="CEL99964.1"/>
    <property type="molecule type" value="Genomic_DNA"/>
</dbReference>
<feature type="transmembrane region" description="Helical" evidence="2">
    <location>
        <begin position="96"/>
        <end position="115"/>
    </location>
</feature>
<evidence type="ECO:0000313" key="4">
    <source>
        <dbReference type="Proteomes" id="UP000041254"/>
    </source>
</evidence>
<evidence type="ECO:0000256" key="1">
    <source>
        <dbReference type="SAM" id="MobiDB-lite"/>
    </source>
</evidence>